<comment type="similarity">
    <text evidence="2">Belongs to the disease resistance NB-LRR family.</text>
</comment>
<evidence type="ECO:0000256" key="1">
    <source>
        <dbReference type="ARBA" id="ARBA00004170"/>
    </source>
</evidence>
<evidence type="ECO:0000256" key="5">
    <source>
        <dbReference type="ARBA" id="ARBA00022741"/>
    </source>
</evidence>
<dbReference type="InterPro" id="IPR036388">
    <property type="entry name" value="WH-like_DNA-bd_sf"/>
</dbReference>
<sequence length="748" mass="87052">MEKIELTTTSFSSNDEEFVGFKEDVKQIIQKLTRGTKERAVISIVGMAGLGKTTLARKVYNSHSIAEHFDARAFCIVSQTYSPRKLLIDILKQVTGEKHDMIREDEDVADMLRKELYFKRYLIVLDDMWKYQTWEDLQLCFPCVGRGSRIMVTTRVQEVATKMSDPYSLRFLTDEESWELLQKKVFKRGGFPLELKEAGFEVARNCKGLPLVIVLNAGIIAQKERCVSVWEEFAKDLSSLGLEEQSRKAVQSSYDYLSDHLKHCLLYVGYFPEDYNIPVSDLLNLWIAEELVPNINDTENLEKSSKDCLIDLVNRSLLIVSKRRSNGDIKYCMVHDLIREFCSRELEEVDFKQRFESYNSSSEVPSSPNDPARLCMYIHDNLVNHLELNGYSLNGISEEKESLEFIAHPRFYSSKCMDLFSLLHKLRLIRVLHLLDINMENSWEFQKSPASTLESLTHLKYLAIFVKKFDFKWVSHMINLQTLRVHSHQRIKTSPDIWKMKKLRHVDISEFSFLWVDDEQEESSQHVLLDNLKTFGKCRVSLADMNRKFWWRFPNLEELSLSVVNFHGMPNHSLFPTTEIHNRLQSLEISFPIGLSTPTGWFKSVFPMNMRLLSLAGISLTEQVVTSIAALQKLETLKLFFIHFPNNNTRWDVTDREFKVLKYLKLELVDMNQWEASDTSFPMLEKLVIKDCEQLEEIPSSFADIATLRLIKLINCSESVRGSAQRIKQDVEDTEGYERLQLHIPKNY</sequence>
<evidence type="ECO:0000256" key="7">
    <source>
        <dbReference type="ARBA" id="ARBA00022840"/>
    </source>
</evidence>
<protein>
    <submittedName>
        <fullName evidence="13">Late blight resistance protein homolog R1A-10</fullName>
    </submittedName>
</protein>
<dbReference type="PANTHER" id="PTHR23155:SF1228">
    <property type="entry name" value="NB-ARC DOMAIN CONTAINING PROTEIN, EXPRESSED"/>
    <property type="match status" value="1"/>
</dbReference>
<dbReference type="InterPro" id="IPR044974">
    <property type="entry name" value="Disease_R_plants"/>
</dbReference>
<evidence type="ECO:0000256" key="9">
    <source>
        <dbReference type="ARBA" id="ARBA00023136"/>
    </source>
</evidence>
<evidence type="ECO:0000259" key="10">
    <source>
        <dbReference type="Pfam" id="PF00931"/>
    </source>
</evidence>
<dbReference type="InterPro" id="IPR027417">
    <property type="entry name" value="P-loop_NTPase"/>
</dbReference>
<evidence type="ECO:0000256" key="2">
    <source>
        <dbReference type="ARBA" id="ARBA00008894"/>
    </source>
</evidence>
<evidence type="ECO:0000256" key="3">
    <source>
        <dbReference type="ARBA" id="ARBA00022614"/>
    </source>
</evidence>
<dbReference type="Gene3D" id="3.80.10.10">
    <property type="entry name" value="Ribonuclease Inhibitor"/>
    <property type="match status" value="1"/>
</dbReference>
<evidence type="ECO:0000256" key="4">
    <source>
        <dbReference type="ARBA" id="ARBA00022737"/>
    </source>
</evidence>
<proteinExistence type="inferred from homology"/>
<dbReference type="InterPro" id="IPR042197">
    <property type="entry name" value="Apaf_helical"/>
</dbReference>
<organism evidence="12 13">
    <name type="scientific">Solanum pennellii</name>
    <name type="common">Tomato</name>
    <name type="synonym">Lycopersicon pennellii</name>
    <dbReference type="NCBI Taxonomy" id="28526"/>
    <lineage>
        <taxon>Eukaryota</taxon>
        <taxon>Viridiplantae</taxon>
        <taxon>Streptophyta</taxon>
        <taxon>Embryophyta</taxon>
        <taxon>Tracheophyta</taxon>
        <taxon>Spermatophyta</taxon>
        <taxon>Magnoliopsida</taxon>
        <taxon>eudicotyledons</taxon>
        <taxon>Gunneridae</taxon>
        <taxon>Pentapetalae</taxon>
        <taxon>asterids</taxon>
        <taxon>lamiids</taxon>
        <taxon>Solanales</taxon>
        <taxon>Solanaceae</taxon>
        <taxon>Solanoideae</taxon>
        <taxon>Solaneae</taxon>
        <taxon>Solanum</taxon>
        <taxon>Solanum subgen. Lycopersicon</taxon>
    </lineage>
</organism>
<keyword evidence="7" id="KW-0067">ATP-binding</keyword>
<dbReference type="Gene3D" id="3.40.50.300">
    <property type="entry name" value="P-loop containing nucleotide triphosphate hydrolases"/>
    <property type="match status" value="1"/>
</dbReference>
<name>A0ABM1GRX0_SOLPN</name>
<dbReference type="InterPro" id="IPR058922">
    <property type="entry name" value="WHD_DRP"/>
</dbReference>
<evidence type="ECO:0000256" key="8">
    <source>
        <dbReference type="ARBA" id="ARBA00023054"/>
    </source>
</evidence>
<gene>
    <name evidence="13" type="primary">LOC107018925</name>
</gene>
<dbReference type="PANTHER" id="PTHR23155">
    <property type="entry name" value="DISEASE RESISTANCE PROTEIN RP"/>
    <property type="match status" value="1"/>
</dbReference>
<comment type="subcellular location">
    <subcellularLocation>
        <location evidence="1">Membrane</location>
        <topology evidence="1">Peripheral membrane protein</topology>
    </subcellularLocation>
</comment>
<dbReference type="SUPFAM" id="SSF52540">
    <property type="entry name" value="P-loop containing nucleoside triphosphate hydrolases"/>
    <property type="match status" value="1"/>
</dbReference>
<dbReference type="GeneID" id="107018925"/>
<dbReference type="Gene3D" id="1.10.8.430">
    <property type="entry name" value="Helical domain of apoptotic protease-activating factors"/>
    <property type="match status" value="1"/>
</dbReference>
<evidence type="ECO:0000313" key="12">
    <source>
        <dbReference type="Proteomes" id="UP000694930"/>
    </source>
</evidence>
<reference evidence="13" key="2">
    <citation type="submission" date="2025-08" db="UniProtKB">
        <authorList>
            <consortium name="RefSeq"/>
        </authorList>
    </citation>
    <scope>IDENTIFICATION</scope>
</reference>
<dbReference type="PRINTS" id="PR00364">
    <property type="entry name" value="DISEASERSIST"/>
</dbReference>
<dbReference type="InterPro" id="IPR002182">
    <property type="entry name" value="NB-ARC"/>
</dbReference>
<dbReference type="SUPFAM" id="SSF52058">
    <property type="entry name" value="L domain-like"/>
    <property type="match status" value="1"/>
</dbReference>
<dbReference type="Gene3D" id="1.10.10.10">
    <property type="entry name" value="Winged helix-like DNA-binding domain superfamily/Winged helix DNA-binding domain"/>
    <property type="match status" value="1"/>
</dbReference>
<keyword evidence="5" id="KW-0547">Nucleotide-binding</keyword>
<keyword evidence="4" id="KW-0677">Repeat</keyword>
<dbReference type="Proteomes" id="UP000694930">
    <property type="component" value="Chromosome 5"/>
</dbReference>
<feature type="domain" description="Disease resistance protein winged helix" evidence="11">
    <location>
        <begin position="271"/>
        <end position="341"/>
    </location>
</feature>
<keyword evidence="12" id="KW-1185">Reference proteome</keyword>
<dbReference type="InterPro" id="IPR032675">
    <property type="entry name" value="LRR_dom_sf"/>
</dbReference>
<evidence type="ECO:0000259" key="11">
    <source>
        <dbReference type="Pfam" id="PF23559"/>
    </source>
</evidence>
<evidence type="ECO:0000313" key="13">
    <source>
        <dbReference type="RefSeq" id="XP_015075001.1"/>
    </source>
</evidence>
<dbReference type="Pfam" id="PF00931">
    <property type="entry name" value="NB-ARC"/>
    <property type="match status" value="1"/>
</dbReference>
<keyword evidence="6" id="KW-0611">Plant defense</keyword>
<feature type="domain" description="NB-ARC" evidence="10">
    <location>
        <begin position="22"/>
        <end position="188"/>
    </location>
</feature>
<accession>A0ABM1GRX0</accession>
<keyword evidence="9" id="KW-0472">Membrane</keyword>
<dbReference type="RefSeq" id="XP_015075001.1">
    <property type="nucleotide sequence ID" value="XM_015219515.2"/>
</dbReference>
<keyword evidence="8" id="KW-0175">Coiled coil</keyword>
<dbReference type="Pfam" id="PF23559">
    <property type="entry name" value="WHD_DRP"/>
    <property type="match status" value="1"/>
</dbReference>
<reference evidence="12" key="1">
    <citation type="journal article" date="2014" name="Nat. Genet.">
        <title>The genome of the stress-tolerant wild tomato species Solanum pennellii.</title>
        <authorList>
            <person name="Bolger A."/>
            <person name="Scossa F."/>
            <person name="Bolger M.E."/>
            <person name="Lanz C."/>
            <person name="Maumus F."/>
            <person name="Tohge T."/>
            <person name="Quesneville H."/>
            <person name="Alseekh S."/>
            <person name="Sorensen I."/>
            <person name="Lichtenstein G."/>
            <person name="Fich E.A."/>
            <person name="Conte M."/>
            <person name="Keller H."/>
            <person name="Schneeberger K."/>
            <person name="Schwacke R."/>
            <person name="Ofner I."/>
            <person name="Vrebalov J."/>
            <person name="Xu Y."/>
            <person name="Osorio S."/>
            <person name="Aflitos S.A."/>
            <person name="Schijlen E."/>
            <person name="Jimenez-Gomez J.M."/>
            <person name="Ryngajllo M."/>
            <person name="Kimura S."/>
            <person name="Kumar R."/>
            <person name="Koenig D."/>
            <person name="Headland L.R."/>
            <person name="Maloof J.N."/>
            <person name="Sinha N."/>
            <person name="van Ham R.C."/>
            <person name="Lankhorst R.K."/>
            <person name="Mao L."/>
            <person name="Vogel A."/>
            <person name="Arsova B."/>
            <person name="Panstruga R."/>
            <person name="Fei Z."/>
            <person name="Rose J.K."/>
            <person name="Zamir D."/>
            <person name="Carrari F."/>
            <person name="Giovannoni J.J."/>
            <person name="Weigel D."/>
            <person name="Usadel B."/>
            <person name="Fernie A.R."/>
        </authorList>
    </citation>
    <scope>NUCLEOTIDE SEQUENCE [LARGE SCALE GENOMIC DNA]</scope>
    <source>
        <strain evidence="12">cv. LA0716</strain>
    </source>
</reference>
<evidence type="ECO:0000256" key="6">
    <source>
        <dbReference type="ARBA" id="ARBA00022821"/>
    </source>
</evidence>
<keyword evidence="3" id="KW-0433">Leucine-rich repeat</keyword>